<feature type="repeat" description="PPR" evidence="3">
    <location>
        <begin position="32"/>
        <end position="66"/>
    </location>
</feature>
<dbReference type="InterPro" id="IPR002885">
    <property type="entry name" value="PPR_rpt"/>
</dbReference>
<evidence type="ECO:0000313" key="4">
    <source>
        <dbReference type="EMBL" id="KAG6783839.1"/>
    </source>
</evidence>
<protein>
    <recommendedName>
        <fullName evidence="6">Pentatricopeptide repeat-containing protein</fullName>
    </recommendedName>
</protein>
<evidence type="ECO:0000256" key="3">
    <source>
        <dbReference type="PROSITE-ProRule" id="PRU00708"/>
    </source>
</evidence>
<dbReference type="Proteomes" id="UP000886885">
    <property type="component" value="Chromosome 2D"/>
</dbReference>
<evidence type="ECO:0000313" key="5">
    <source>
        <dbReference type="Proteomes" id="UP000886885"/>
    </source>
</evidence>
<evidence type="ECO:0000256" key="1">
    <source>
        <dbReference type="ARBA" id="ARBA00007626"/>
    </source>
</evidence>
<organism evidence="4 5">
    <name type="scientific">Populus tomentosa</name>
    <name type="common">Chinese white poplar</name>
    <dbReference type="NCBI Taxonomy" id="118781"/>
    <lineage>
        <taxon>Eukaryota</taxon>
        <taxon>Viridiplantae</taxon>
        <taxon>Streptophyta</taxon>
        <taxon>Embryophyta</taxon>
        <taxon>Tracheophyta</taxon>
        <taxon>Spermatophyta</taxon>
        <taxon>Magnoliopsida</taxon>
        <taxon>eudicotyledons</taxon>
        <taxon>Gunneridae</taxon>
        <taxon>Pentapetalae</taxon>
        <taxon>rosids</taxon>
        <taxon>fabids</taxon>
        <taxon>Malpighiales</taxon>
        <taxon>Salicaceae</taxon>
        <taxon>Saliceae</taxon>
        <taxon>Populus</taxon>
    </lineage>
</organism>
<dbReference type="NCBIfam" id="TIGR00756">
    <property type="entry name" value="PPR"/>
    <property type="match status" value="4"/>
</dbReference>
<evidence type="ECO:0000256" key="2">
    <source>
        <dbReference type="ARBA" id="ARBA00022737"/>
    </source>
</evidence>
<dbReference type="AlphaFoldDB" id="A0A8X8A8Q8"/>
<dbReference type="PANTHER" id="PTHR47933">
    <property type="entry name" value="PENTATRICOPEPTIDE REPEAT-CONTAINING PROTEIN 1, MITOCHONDRIAL"/>
    <property type="match status" value="1"/>
</dbReference>
<accession>A0A8X8A8Q8</accession>
<evidence type="ECO:0008006" key="6">
    <source>
        <dbReference type="Google" id="ProtNLM"/>
    </source>
</evidence>
<gene>
    <name evidence="4" type="ORF">POTOM_009517</name>
</gene>
<dbReference type="PANTHER" id="PTHR47933:SF11">
    <property type="entry name" value="PENTATRICOPEPTIDE REPEAT-CONTAINING PROTEIN 2"/>
    <property type="match status" value="1"/>
</dbReference>
<proteinExistence type="inferred from homology"/>
<sequence length="303" mass="34888">MGCVELGISVVVKFHEEMLSGNGKFGIYCKPNLVCYGSIIDGLCKDGLVEKAKELFLEMKGRGICPDVVVYSPLMHGLCSMDEWEEAKDMLCQSWKMKESSELFELMAQRGIEPDGFTYSTLIDGYCLSGMIGDGRELCVYGKLETAWDLFYRMSNEGLKPTAVTYSIMIHGLCKEVKWKRQMICYWKWRTKMKARKLSPDVSAVLIVIELLSKDENYHECIKLLPEFPTQKRTEKNRRKGMLTTTVSLKIYDIKYVLNILPTTVSFCVQLDEKMKLHRENQMIVKSVEQCCSRGYKNCLWML</sequence>
<dbReference type="EMBL" id="JAAWWB010000004">
    <property type="protein sequence ID" value="KAG6783839.1"/>
    <property type="molecule type" value="Genomic_DNA"/>
</dbReference>
<dbReference type="PROSITE" id="PS51375">
    <property type="entry name" value="PPR"/>
    <property type="match status" value="1"/>
</dbReference>
<comment type="similarity">
    <text evidence="1">Belongs to the PPR family. P subfamily.</text>
</comment>
<comment type="caution">
    <text evidence="4">The sequence shown here is derived from an EMBL/GenBank/DDBJ whole genome shotgun (WGS) entry which is preliminary data.</text>
</comment>
<keyword evidence="5" id="KW-1185">Reference proteome</keyword>
<keyword evidence="2" id="KW-0677">Repeat</keyword>
<dbReference type="OrthoDB" id="42736at2759"/>
<reference evidence="4" key="1">
    <citation type="journal article" date="2020" name="bioRxiv">
        <title>Hybrid origin of Populus tomentosa Carr. identified through genome sequencing and phylogenomic analysis.</title>
        <authorList>
            <person name="An X."/>
            <person name="Gao K."/>
            <person name="Chen Z."/>
            <person name="Li J."/>
            <person name="Yang X."/>
            <person name="Yang X."/>
            <person name="Zhou J."/>
            <person name="Guo T."/>
            <person name="Zhao T."/>
            <person name="Huang S."/>
            <person name="Miao D."/>
            <person name="Khan W.U."/>
            <person name="Rao P."/>
            <person name="Ye M."/>
            <person name="Lei B."/>
            <person name="Liao W."/>
            <person name="Wang J."/>
            <person name="Ji L."/>
            <person name="Li Y."/>
            <person name="Guo B."/>
            <person name="Mustafa N.S."/>
            <person name="Li S."/>
            <person name="Yun Q."/>
            <person name="Keller S.R."/>
            <person name="Mao J."/>
            <person name="Zhang R."/>
            <person name="Strauss S.H."/>
        </authorList>
    </citation>
    <scope>NUCLEOTIDE SEQUENCE</scope>
    <source>
        <strain evidence="4">GM15</strain>
        <tissue evidence="4">Leaf</tissue>
    </source>
</reference>
<name>A0A8X8A8Q8_POPTO</name>
<dbReference type="Pfam" id="PF13041">
    <property type="entry name" value="PPR_2"/>
    <property type="match status" value="3"/>
</dbReference>
<dbReference type="InterPro" id="IPR051240">
    <property type="entry name" value="Mito_RNA-Proc/Resp"/>
</dbReference>
<dbReference type="GO" id="GO:0003729">
    <property type="term" value="F:mRNA binding"/>
    <property type="evidence" value="ECO:0007669"/>
    <property type="project" value="TreeGrafter"/>
</dbReference>